<dbReference type="Proteomes" id="UP000576225">
    <property type="component" value="Unassembled WGS sequence"/>
</dbReference>
<comment type="caution">
    <text evidence="3">The sequence shown here is derived from an EMBL/GenBank/DDBJ whole genome shotgun (WGS) entry which is preliminary data.</text>
</comment>
<dbReference type="Pfam" id="PF20360">
    <property type="entry name" value="DUF6655"/>
    <property type="match status" value="1"/>
</dbReference>
<name>A0A2U1ANA0_9BACT</name>
<organism evidence="3 4">
    <name type="scientific">Victivallis vadensis</name>
    <dbReference type="NCBI Taxonomy" id="172901"/>
    <lineage>
        <taxon>Bacteria</taxon>
        <taxon>Pseudomonadati</taxon>
        <taxon>Lentisphaerota</taxon>
        <taxon>Lentisphaeria</taxon>
        <taxon>Victivallales</taxon>
        <taxon>Victivallaceae</taxon>
        <taxon>Victivallis</taxon>
    </lineage>
</organism>
<sequence>MKGFSRLLLAGAAVALLAAGCADPNITNTSRSAIEQMLLSSVVERSIGSVNVEEFKGKKVWMDYANLATQVDKAYVQGFVELHFSQSGAIVLKDEKEAEVIVQVISGALATDSNKFMIGTPQLPIPLPNTDLSFAIPEIPLFKRIIRSGYGKFSLVMLEAKSRQPIRVVSDIIAKSEYVNWTILLLPFTSRDIDMAEATGFTDMSYDIFD</sequence>
<evidence type="ECO:0000313" key="5">
    <source>
        <dbReference type="Proteomes" id="UP000576225"/>
    </source>
</evidence>
<dbReference type="OrthoDB" id="276267at2"/>
<evidence type="ECO:0008006" key="6">
    <source>
        <dbReference type="Google" id="ProtNLM"/>
    </source>
</evidence>
<dbReference type="EMBL" id="JABAEW010000077">
    <property type="protein sequence ID" value="NMD89083.1"/>
    <property type="molecule type" value="Genomic_DNA"/>
</dbReference>
<dbReference type="EMBL" id="QEKH01000030">
    <property type="protein sequence ID" value="PVY37884.1"/>
    <property type="molecule type" value="Genomic_DNA"/>
</dbReference>
<accession>A0A2U1ANA0</accession>
<dbReference type="PROSITE" id="PS51257">
    <property type="entry name" value="PROKAR_LIPOPROTEIN"/>
    <property type="match status" value="1"/>
</dbReference>
<evidence type="ECO:0000256" key="1">
    <source>
        <dbReference type="SAM" id="SignalP"/>
    </source>
</evidence>
<feature type="signal peptide" evidence="1">
    <location>
        <begin position="1"/>
        <end position="18"/>
    </location>
</feature>
<dbReference type="GeneID" id="78296579"/>
<protein>
    <recommendedName>
        <fullName evidence="6">Outer membrane lipoprotein-sorting protein</fullName>
    </recommendedName>
</protein>
<reference evidence="2 5" key="2">
    <citation type="submission" date="2020-04" db="EMBL/GenBank/DDBJ databases">
        <authorList>
            <person name="Hitch T.C.A."/>
            <person name="Wylensek D."/>
            <person name="Clavel T."/>
        </authorList>
    </citation>
    <scope>NUCLEOTIDE SEQUENCE [LARGE SCALE GENOMIC DNA]</scope>
    <source>
        <strain evidence="2 5">COR2-253-APC-1A</strain>
    </source>
</reference>
<evidence type="ECO:0000313" key="4">
    <source>
        <dbReference type="Proteomes" id="UP000245959"/>
    </source>
</evidence>
<reference evidence="3 4" key="1">
    <citation type="submission" date="2018-04" db="EMBL/GenBank/DDBJ databases">
        <title>Genomic Encyclopedia of Type Strains, Phase IV (KMG-IV): sequencing the most valuable type-strain genomes for metagenomic binning, comparative biology and taxonomic classification.</title>
        <authorList>
            <person name="Goeker M."/>
        </authorList>
    </citation>
    <scope>NUCLEOTIDE SEQUENCE [LARGE SCALE GENOMIC DNA]</scope>
    <source>
        <strain evidence="3 4">DSM 14823</strain>
    </source>
</reference>
<keyword evidence="1" id="KW-0732">Signal</keyword>
<dbReference type="Proteomes" id="UP000245959">
    <property type="component" value="Unassembled WGS sequence"/>
</dbReference>
<dbReference type="InterPro" id="IPR046596">
    <property type="entry name" value="DUF6655"/>
</dbReference>
<evidence type="ECO:0000313" key="3">
    <source>
        <dbReference type="EMBL" id="PVY37884.1"/>
    </source>
</evidence>
<proteinExistence type="predicted"/>
<dbReference type="RefSeq" id="WP_116885296.1">
    <property type="nucleotide sequence ID" value="NZ_CABMMC010000021.1"/>
</dbReference>
<evidence type="ECO:0000313" key="2">
    <source>
        <dbReference type="EMBL" id="NMD89083.1"/>
    </source>
</evidence>
<keyword evidence="4" id="KW-1185">Reference proteome</keyword>
<gene>
    <name evidence="3" type="ORF">C8D82_13043</name>
    <name evidence="2" type="ORF">HF882_21085</name>
</gene>
<feature type="chain" id="PRO_5036052111" description="Outer membrane lipoprotein-sorting protein" evidence="1">
    <location>
        <begin position="19"/>
        <end position="210"/>
    </location>
</feature>
<dbReference type="AlphaFoldDB" id="A0A2U1ANA0"/>